<dbReference type="EMBL" id="ABEU02000010">
    <property type="status" value="NOT_ANNOTATED_CDS"/>
    <property type="molecule type" value="Genomic_DNA"/>
</dbReference>
<dbReference type="Gramene" id="Pp3c10_17890V3.2">
    <property type="protein sequence ID" value="Pp3c10_17890V3.2"/>
    <property type="gene ID" value="Pp3c10_17890"/>
</dbReference>
<reference evidence="1 2" key="1">
    <citation type="journal article" date="2008" name="Science">
        <title>The Physcomitrella genome reveals evolutionary insights into the conquest of land by plants.</title>
        <authorList>
            <person name="Rensing S."/>
            <person name="Lang D."/>
            <person name="Zimmer A."/>
            <person name="Terry A."/>
            <person name="Salamov A."/>
            <person name="Shapiro H."/>
            <person name="Nishiyama T."/>
            <person name="Perroud P.-F."/>
            <person name="Lindquist E."/>
            <person name="Kamisugi Y."/>
            <person name="Tanahashi T."/>
            <person name="Sakakibara K."/>
            <person name="Fujita T."/>
            <person name="Oishi K."/>
            <person name="Shin-I T."/>
            <person name="Kuroki Y."/>
            <person name="Toyoda A."/>
            <person name="Suzuki Y."/>
            <person name="Hashimoto A."/>
            <person name="Yamaguchi K."/>
            <person name="Sugano A."/>
            <person name="Kohara Y."/>
            <person name="Fujiyama A."/>
            <person name="Anterola A."/>
            <person name="Aoki S."/>
            <person name="Ashton N."/>
            <person name="Barbazuk W.B."/>
            <person name="Barker E."/>
            <person name="Bennetzen J."/>
            <person name="Bezanilla M."/>
            <person name="Blankenship R."/>
            <person name="Cho S.H."/>
            <person name="Dutcher S."/>
            <person name="Estelle M."/>
            <person name="Fawcett J.A."/>
            <person name="Gundlach H."/>
            <person name="Hanada K."/>
            <person name="Heyl A."/>
            <person name="Hicks K.A."/>
            <person name="Hugh J."/>
            <person name="Lohr M."/>
            <person name="Mayer K."/>
            <person name="Melkozernov A."/>
            <person name="Murata T."/>
            <person name="Nelson D."/>
            <person name="Pils B."/>
            <person name="Prigge M."/>
            <person name="Reiss B."/>
            <person name="Renner T."/>
            <person name="Rombauts S."/>
            <person name="Rushton P."/>
            <person name="Sanderfoot A."/>
            <person name="Schween G."/>
            <person name="Shiu S.-H."/>
            <person name="Stueber K."/>
            <person name="Theodoulou F.L."/>
            <person name="Tu H."/>
            <person name="Van de Peer Y."/>
            <person name="Verrier P.J."/>
            <person name="Waters E."/>
            <person name="Wood A."/>
            <person name="Yang L."/>
            <person name="Cove D."/>
            <person name="Cuming A."/>
            <person name="Hasebe M."/>
            <person name="Lucas S."/>
            <person name="Mishler D.B."/>
            <person name="Reski R."/>
            <person name="Grigoriev I."/>
            <person name="Quatrano R.S."/>
            <person name="Boore J.L."/>
        </authorList>
    </citation>
    <scope>NUCLEOTIDE SEQUENCE [LARGE SCALE GENOMIC DNA]</scope>
    <source>
        <strain evidence="1 2">cv. Gransden 2004</strain>
    </source>
</reference>
<reference evidence="1 2" key="2">
    <citation type="journal article" date="2018" name="Plant J.">
        <title>The Physcomitrella patens chromosome-scale assembly reveals moss genome structure and evolution.</title>
        <authorList>
            <person name="Lang D."/>
            <person name="Ullrich K.K."/>
            <person name="Murat F."/>
            <person name="Fuchs J."/>
            <person name="Jenkins J."/>
            <person name="Haas F.B."/>
            <person name="Piednoel M."/>
            <person name="Gundlach H."/>
            <person name="Van Bel M."/>
            <person name="Meyberg R."/>
            <person name="Vives C."/>
            <person name="Morata J."/>
            <person name="Symeonidi A."/>
            <person name="Hiss M."/>
            <person name="Muchero W."/>
            <person name="Kamisugi Y."/>
            <person name="Saleh O."/>
            <person name="Blanc G."/>
            <person name="Decker E.L."/>
            <person name="van Gessel N."/>
            <person name="Grimwood J."/>
            <person name="Hayes R.D."/>
            <person name="Graham S.W."/>
            <person name="Gunter L.E."/>
            <person name="McDaniel S.F."/>
            <person name="Hoernstein S.N.W."/>
            <person name="Larsson A."/>
            <person name="Li F.W."/>
            <person name="Perroud P.F."/>
            <person name="Phillips J."/>
            <person name="Ranjan P."/>
            <person name="Rokshar D.S."/>
            <person name="Rothfels C.J."/>
            <person name="Schneider L."/>
            <person name="Shu S."/>
            <person name="Stevenson D.W."/>
            <person name="Thummler F."/>
            <person name="Tillich M."/>
            <person name="Villarreal Aguilar J.C."/>
            <person name="Widiez T."/>
            <person name="Wong G.K."/>
            <person name="Wymore A."/>
            <person name="Zhang Y."/>
            <person name="Zimmer A.D."/>
            <person name="Quatrano R.S."/>
            <person name="Mayer K.F.X."/>
            <person name="Goodstein D."/>
            <person name="Casacuberta J.M."/>
            <person name="Vandepoele K."/>
            <person name="Reski R."/>
            <person name="Cuming A.C."/>
            <person name="Tuskan G.A."/>
            <person name="Maumus F."/>
            <person name="Salse J."/>
            <person name="Schmutz J."/>
            <person name="Rensing S.A."/>
        </authorList>
    </citation>
    <scope>NUCLEOTIDE SEQUENCE [LARGE SCALE GENOMIC DNA]</scope>
    <source>
        <strain evidence="1 2">cv. Gransden 2004</strain>
    </source>
</reference>
<name>A0A7I4A2Q0_PHYPA</name>
<evidence type="ECO:0000313" key="1">
    <source>
        <dbReference type="EnsemblPlants" id="Pp3c10_17890V3.2"/>
    </source>
</evidence>
<protein>
    <submittedName>
        <fullName evidence="1">Uncharacterized protein</fullName>
    </submittedName>
</protein>
<dbReference type="AlphaFoldDB" id="A0A7I4A2Q0"/>
<reference evidence="1" key="3">
    <citation type="submission" date="2020-12" db="UniProtKB">
        <authorList>
            <consortium name="EnsemblPlants"/>
        </authorList>
    </citation>
    <scope>IDENTIFICATION</scope>
</reference>
<dbReference type="Proteomes" id="UP000006727">
    <property type="component" value="Chromosome 10"/>
</dbReference>
<organism evidence="1 2">
    <name type="scientific">Physcomitrium patens</name>
    <name type="common">Spreading-leaved earth moss</name>
    <name type="synonym">Physcomitrella patens</name>
    <dbReference type="NCBI Taxonomy" id="3218"/>
    <lineage>
        <taxon>Eukaryota</taxon>
        <taxon>Viridiplantae</taxon>
        <taxon>Streptophyta</taxon>
        <taxon>Embryophyta</taxon>
        <taxon>Bryophyta</taxon>
        <taxon>Bryophytina</taxon>
        <taxon>Bryopsida</taxon>
        <taxon>Funariidae</taxon>
        <taxon>Funariales</taxon>
        <taxon>Funariaceae</taxon>
        <taxon>Physcomitrium</taxon>
    </lineage>
</organism>
<keyword evidence="2" id="KW-1185">Reference proteome</keyword>
<proteinExistence type="predicted"/>
<accession>A0A7I4A2Q0</accession>
<sequence>MEDHIRWLEERQMARGVQVDTSTGSWGTVHSLSQGSYDEDLIFSDYHDPDSNLLHDLPKR</sequence>
<dbReference type="EnsemblPlants" id="Pp3c10_17890V3.2">
    <property type="protein sequence ID" value="Pp3c10_17890V3.2"/>
    <property type="gene ID" value="Pp3c10_17890"/>
</dbReference>
<evidence type="ECO:0000313" key="2">
    <source>
        <dbReference type="Proteomes" id="UP000006727"/>
    </source>
</evidence>